<dbReference type="SUPFAM" id="SSF52540">
    <property type="entry name" value="P-loop containing nucleoside triphosphate hydrolases"/>
    <property type="match status" value="1"/>
</dbReference>
<reference evidence="2 3" key="1">
    <citation type="submission" date="2020-08" db="EMBL/GenBank/DDBJ databases">
        <title>Genomic Encyclopedia of Type Strains, Phase III (KMG-III): the genomes of soil and plant-associated and newly described type strains.</title>
        <authorList>
            <person name="Whitman W."/>
        </authorList>
    </citation>
    <scope>NUCLEOTIDE SEQUENCE [LARGE SCALE GENOMIC DNA]</scope>
    <source>
        <strain evidence="2 3">CECT 8803</strain>
    </source>
</reference>
<dbReference type="InterPro" id="IPR027417">
    <property type="entry name" value="P-loop_NTPase"/>
</dbReference>
<sequence>MSVKLDPNQHVVDYLRHYVRSPSAPHFAVMLNGPWGIGKTFFVKEFVKSVADEDLRHVYVSLYGLNSFDEIDDAIFRAMYPILENKGVKFAGRAAKTLGKYFRFELGIQPKDFLERANSDLFIFDDLERCAIPRIERILGYINEFVEHEERKVIIIANEREINDCERYQSVREKLIGKTLEIQSTFHQALEAFIGAIENVGAKRFLSSNADVIFEVYNQSELYNLRILQQSLWDFERVYCALHERHKLNETAMIVLMSLLFAFSFELKAGRLTTNDLRGRHFALIASAMRSERDEAASLPISNAQNRYPEIDLGTSVLSDETLVNIFDRGIVSTDEICNDLDASSFFVNVEDEPAWRTVWHSFERTDDEFYSAFERMEKAFAARAFVVPGEILHVLGLRIWLSKIDVIQKPLEDVIAEGKEYIDDLYESGRLEVQEISSIRDSGYAGLGIHQHNTPEYKYLYKHLNDKIQAAAVDRYPAIAEELLDNMIADPELFFSRIALTHEGKNEFYNIPILASADIDRFVSAILEHHPSQQRAILMSLKARYENNKLDGALAEERSWATKVRNELFEEAGNLSDISRYRLRRNLTFALDEVLQLGEHAPQTSEDESSPGGN</sequence>
<evidence type="ECO:0000313" key="2">
    <source>
        <dbReference type="EMBL" id="MBB3066432.1"/>
    </source>
</evidence>
<protein>
    <recommendedName>
        <fullName evidence="1">KAP NTPase domain-containing protein</fullName>
    </recommendedName>
</protein>
<proteinExistence type="predicted"/>
<dbReference type="RefSeq" id="WP_183417245.1">
    <property type="nucleotide sequence ID" value="NZ_JACHXA010000008.1"/>
</dbReference>
<dbReference type="Gene3D" id="3.40.50.300">
    <property type="entry name" value="P-loop containing nucleotide triphosphate hydrolases"/>
    <property type="match status" value="1"/>
</dbReference>
<name>A0A839SVD4_9PROT</name>
<evidence type="ECO:0000259" key="1">
    <source>
        <dbReference type="Pfam" id="PF07693"/>
    </source>
</evidence>
<accession>A0A839SVD4</accession>
<evidence type="ECO:0000313" key="3">
    <source>
        <dbReference type="Proteomes" id="UP000581135"/>
    </source>
</evidence>
<dbReference type="Pfam" id="PF07693">
    <property type="entry name" value="KAP_NTPase"/>
    <property type="match status" value="2"/>
</dbReference>
<gene>
    <name evidence="2" type="ORF">FHR98_002738</name>
</gene>
<feature type="domain" description="KAP NTPase" evidence="1">
    <location>
        <begin position="121"/>
        <end position="238"/>
    </location>
</feature>
<dbReference type="EMBL" id="JACHXA010000008">
    <property type="protein sequence ID" value="MBB3066432.1"/>
    <property type="molecule type" value="Genomic_DNA"/>
</dbReference>
<dbReference type="InterPro" id="IPR011646">
    <property type="entry name" value="KAP_P-loop"/>
</dbReference>
<organism evidence="2 3">
    <name type="scientific">Limibacillus halophilus</name>
    <dbReference type="NCBI Taxonomy" id="1579333"/>
    <lineage>
        <taxon>Bacteria</taxon>
        <taxon>Pseudomonadati</taxon>
        <taxon>Pseudomonadota</taxon>
        <taxon>Alphaproteobacteria</taxon>
        <taxon>Rhodospirillales</taxon>
        <taxon>Rhodovibrionaceae</taxon>
        <taxon>Limibacillus</taxon>
    </lineage>
</organism>
<dbReference type="Proteomes" id="UP000581135">
    <property type="component" value="Unassembled WGS sequence"/>
</dbReference>
<keyword evidence="3" id="KW-1185">Reference proteome</keyword>
<feature type="domain" description="KAP NTPase" evidence="1">
    <location>
        <begin position="12"/>
        <end position="86"/>
    </location>
</feature>
<dbReference type="AlphaFoldDB" id="A0A839SVD4"/>
<comment type="caution">
    <text evidence="2">The sequence shown here is derived from an EMBL/GenBank/DDBJ whole genome shotgun (WGS) entry which is preliminary data.</text>
</comment>